<dbReference type="Gene3D" id="3.100.10.10">
    <property type="match status" value="1"/>
</dbReference>
<dbReference type="InterPro" id="IPR001196">
    <property type="entry name" value="Ribosomal_uL15_CS"/>
</dbReference>
<sequence>MLNNNNLAPKSGAIRKKKKVGRGTGSGHGKTCGRGHKGQTSRSGGTKGLRFEGGQTPIYRRLPKKRGFKNLLFRDDYRVVNLKALSRFGEEITIADFINARLLKEGEKLKILGEGEIKKPLIVTAHKFSESAKKKIESAGGKAILC</sequence>
<organism evidence="8 9">
    <name type="scientific">Candidatus Saganbacteria bacterium</name>
    <dbReference type="NCBI Taxonomy" id="2575572"/>
    <lineage>
        <taxon>Bacteria</taxon>
        <taxon>Bacillati</taxon>
        <taxon>Saganbacteria</taxon>
    </lineage>
</organism>
<dbReference type="NCBIfam" id="TIGR01071">
    <property type="entry name" value="rplO_bact"/>
    <property type="match status" value="1"/>
</dbReference>
<accession>A0A833L3Q6</accession>
<dbReference type="EMBL" id="WPAF01000010">
    <property type="protein sequence ID" value="KAF0134268.1"/>
    <property type="molecule type" value="Genomic_DNA"/>
</dbReference>
<feature type="region of interest" description="Disordered" evidence="6">
    <location>
        <begin position="1"/>
        <end position="56"/>
    </location>
</feature>
<dbReference type="SUPFAM" id="SSF52080">
    <property type="entry name" value="Ribosomal proteins L15p and L18e"/>
    <property type="match status" value="1"/>
</dbReference>
<keyword evidence="4" id="KW-0694">RNA-binding</keyword>
<keyword evidence="2 4" id="KW-0689">Ribosomal protein</keyword>
<dbReference type="PANTHER" id="PTHR12934:SF11">
    <property type="entry name" value="LARGE RIBOSOMAL SUBUNIT PROTEIN UL15M"/>
    <property type="match status" value="1"/>
</dbReference>
<dbReference type="Pfam" id="PF00828">
    <property type="entry name" value="Ribosomal_L27A"/>
    <property type="match status" value="1"/>
</dbReference>
<dbReference type="HAMAP" id="MF_01341">
    <property type="entry name" value="Ribosomal_uL15"/>
    <property type="match status" value="1"/>
</dbReference>
<comment type="similarity">
    <text evidence="1 4 5">Belongs to the universal ribosomal protein uL15 family.</text>
</comment>
<proteinExistence type="inferred from homology"/>
<dbReference type="PANTHER" id="PTHR12934">
    <property type="entry name" value="50S RIBOSOMAL PROTEIN L15"/>
    <property type="match status" value="1"/>
</dbReference>
<dbReference type="InterPro" id="IPR036227">
    <property type="entry name" value="Ribosomal_uL15/eL18_sf"/>
</dbReference>
<evidence type="ECO:0000256" key="6">
    <source>
        <dbReference type="SAM" id="MobiDB-lite"/>
    </source>
</evidence>
<reference evidence="8 9" key="1">
    <citation type="submission" date="2019-12" db="EMBL/GenBank/DDBJ databases">
        <authorList>
            <person name="Wolfe R."/>
            <person name="Danczak R."/>
            <person name="Wilkins M."/>
        </authorList>
    </citation>
    <scope>NUCLEOTIDE SEQUENCE [LARGE SCALE GENOMIC DNA]</scope>
    <source>
        <strain evidence="8">X2_MaxBin.013</strain>
    </source>
</reference>
<dbReference type="GO" id="GO:0003735">
    <property type="term" value="F:structural constituent of ribosome"/>
    <property type="evidence" value="ECO:0007669"/>
    <property type="project" value="InterPro"/>
</dbReference>
<dbReference type="GO" id="GO:0006412">
    <property type="term" value="P:translation"/>
    <property type="evidence" value="ECO:0007669"/>
    <property type="project" value="UniProtKB-UniRule"/>
</dbReference>
<evidence type="ECO:0000313" key="9">
    <source>
        <dbReference type="Proteomes" id="UP000488506"/>
    </source>
</evidence>
<comment type="function">
    <text evidence="4">Binds to the 23S rRNA.</text>
</comment>
<dbReference type="GO" id="GO:0015934">
    <property type="term" value="C:large ribosomal subunit"/>
    <property type="evidence" value="ECO:0007669"/>
    <property type="project" value="InterPro"/>
</dbReference>
<comment type="subunit">
    <text evidence="4">Part of the 50S ribosomal subunit.</text>
</comment>
<keyword evidence="4" id="KW-0699">rRNA-binding</keyword>
<dbReference type="InterPro" id="IPR005749">
    <property type="entry name" value="Ribosomal_uL15_bac-type"/>
</dbReference>
<name>A0A833L3Q6_UNCSA</name>
<gene>
    <name evidence="4" type="primary">rplO</name>
    <name evidence="8" type="ORF">FD145_780</name>
</gene>
<dbReference type="InterPro" id="IPR021131">
    <property type="entry name" value="Ribosomal_uL15/eL18"/>
</dbReference>
<feature type="domain" description="Large ribosomal subunit protein uL15/eL18" evidence="7">
    <location>
        <begin position="80"/>
        <end position="143"/>
    </location>
</feature>
<dbReference type="AlphaFoldDB" id="A0A833L3Q6"/>
<evidence type="ECO:0000256" key="2">
    <source>
        <dbReference type="ARBA" id="ARBA00022980"/>
    </source>
</evidence>
<comment type="caution">
    <text evidence="8">The sequence shown here is derived from an EMBL/GenBank/DDBJ whole genome shotgun (WGS) entry which is preliminary data.</text>
</comment>
<evidence type="ECO:0000256" key="5">
    <source>
        <dbReference type="RuleBase" id="RU003888"/>
    </source>
</evidence>
<evidence type="ECO:0000256" key="1">
    <source>
        <dbReference type="ARBA" id="ARBA00007320"/>
    </source>
</evidence>
<dbReference type="PROSITE" id="PS00475">
    <property type="entry name" value="RIBOSOMAL_L15"/>
    <property type="match status" value="1"/>
</dbReference>
<evidence type="ECO:0000256" key="3">
    <source>
        <dbReference type="ARBA" id="ARBA00023274"/>
    </source>
</evidence>
<keyword evidence="3 4" id="KW-0687">Ribonucleoprotein</keyword>
<evidence type="ECO:0000256" key="4">
    <source>
        <dbReference type="HAMAP-Rule" id="MF_01341"/>
    </source>
</evidence>
<dbReference type="GO" id="GO:0019843">
    <property type="term" value="F:rRNA binding"/>
    <property type="evidence" value="ECO:0007669"/>
    <property type="project" value="UniProtKB-UniRule"/>
</dbReference>
<dbReference type="InterPro" id="IPR030878">
    <property type="entry name" value="Ribosomal_uL15"/>
</dbReference>
<evidence type="ECO:0000313" key="8">
    <source>
        <dbReference type="EMBL" id="KAF0134268.1"/>
    </source>
</evidence>
<dbReference type="Proteomes" id="UP000488506">
    <property type="component" value="Unassembled WGS sequence"/>
</dbReference>
<protein>
    <recommendedName>
        <fullName evidence="4">Large ribosomal subunit protein uL15</fullName>
    </recommendedName>
</protein>
<evidence type="ECO:0000259" key="7">
    <source>
        <dbReference type="Pfam" id="PF00828"/>
    </source>
</evidence>